<dbReference type="Proteomes" id="UP000177996">
    <property type="component" value="Unassembled WGS sequence"/>
</dbReference>
<dbReference type="STRING" id="1798661.A3D65_04895"/>
<dbReference type="EMBL" id="MHLL01000032">
    <property type="protein sequence ID" value="OGZ08563.1"/>
    <property type="molecule type" value="Genomic_DNA"/>
</dbReference>
<dbReference type="Pfam" id="PF21956">
    <property type="entry name" value="DUF6922"/>
    <property type="match status" value="1"/>
</dbReference>
<proteinExistence type="predicted"/>
<protein>
    <recommendedName>
        <fullName evidence="1">DUF6922 domain-containing protein</fullName>
    </recommendedName>
</protein>
<name>A0A1G2D4Q2_9BACT</name>
<dbReference type="AlphaFoldDB" id="A0A1G2D4Q2"/>
<sequence>MAMSKHLKATPSRKIPKELAPLFWSYRTDDLDIEKDRRVITEQTINYGTWAQWQWLARTYGKKMVRDTLSQTPKTAIRPGALTLASLIFDIQ</sequence>
<evidence type="ECO:0000313" key="3">
    <source>
        <dbReference type="Proteomes" id="UP000177996"/>
    </source>
</evidence>
<comment type="caution">
    <text evidence="2">The sequence shown here is derived from an EMBL/GenBank/DDBJ whole genome shotgun (WGS) entry which is preliminary data.</text>
</comment>
<dbReference type="InterPro" id="IPR053830">
    <property type="entry name" value="DUF6922"/>
</dbReference>
<feature type="domain" description="DUF6922" evidence="1">
    <location>
        <begin position="21"/>
        <end position="69"/>
    </location>
</feature>
<reference evidence="2 3" key="1">
    <citation type="journal article" date="2016" name="Nat. Commun.">
        <title>Thousands of microbial genomes shed light on interconnected biogeochemical processes in an aquifer system.</title>
        <authorList>
            <person name="Anantharaman K."/>
            <person name="Brown C.T."/>
            <person name="Hug L.A."/>
            <person name="Sharon I."/>
            <person name="Castelle C.J."/>
            <person name="Probst A.J."/>
            <person name="Thomas B.C."/>
            <person name="Singh A."/>
            <person name="Wilkins M.J."/>
            <person name="Karaoz U."/>
            <person name="Brodie E.L."/>
            <person name="Williams K.H."/>
            <person name="Hubbard S.S."/>
            <person name="Banfield J.F."/>
        </authorList>
    </citation>
    <scope>NUCLEOTIDE SEQUENCE [LARGE SCALE GENOMIC DNA]</scope>
</reference>
<evidence type="ECO:0000313" key="2">
    <source>
        <dbReference type="EMBL" id="OGZ08563.1"/>
    </source>
</evidence>
<gene>
    <name evidence="2" type="ORF">A3D65_04895</name>
</gene>
<accession>A0A1G2D4Q2</accession>
<evidence type="ECO:0000259" key="1">
    <source>
        <dbReference type="Pfam" id="PF21956"/>
    </source>
</evidence>
<organism evidence="2 3">
    <name type="scientific">Candidatus Lloydbacteria bacterium RIFCSPHIGHO2_02_FULL_50_13</name>
    <dbReference type="NCBI Taxonomy" id="1798661"/>
    <lineage>
        <taxon>Bacteria</taxon>
        <taxon>Candidatus Lloydiibacteriota</taxon>
    </lineage>
</organism>